<dbReference type="Proteomes" id="UP000614610">
    <property type="component" value="Unassembled WGS sequence"/>
</dbReference>
<dbReference type="UniPathway" id="UPA00696"/>
<evidence type="ECO:0000256" key="6">
    <source>
        <dbReference type="ARBA" id="ARBA00023180"/>
    </source>
</evidence>
<organism evidence="15 16">
    <name type="scientific">Orbilia oligospora</name>
    <name type="common">Nematode-trapping fungus</name>
    <name type="synonym">Arthrobotrys oligospora</name>
    <dbReference type="NCBI Taxonomy" id="2813651"/>
    <lineage>
        <taxon>Eukaryota</taxon>
        <taxon>Fungi</taxon>
        <taxon>Dikarya</taxon>
        <taxon>Ascomycota</taxon>
        <taxon>Pezizomycotina</taxon>
        <taxon>Orbiliomycetes</taxon>
        <taxon>Orbiliales</taxon>
        <taxon>Orbiliaceae</taxon>
        <taxon>Orbilia</taxon>
    </lineage>
</organism>
<evidence type="ECO:0000256" key="5">
    <source>
        <dbReference type="ARBA" id="ARBA00022801"/>
    </source>
</evidence>
<dbReference type="Gene3D" id="3.20.20.300">
    <property type="entry name" value="Glycoside hydrolase, family 3, N-terminal domain"/>
    <property type="match status" value="1"/>
</dbReference>
<dbReference type="Pfam" id="PF14310">
    <property type="entry name" value="Fn3-like"/>
    <property type="match status" value="1"/>
</dbReference>
<evidence type="ECO:0000313" key="15">
    <source>
        <dbReference type="EMBL" id="KAF3224060.1"/>
    </source>
</evidence>
<dbReference type="InterPro" id="IPR036881">
    <property type="entry name" value="Glyco_hydro_3_C_sf"/>
</dbReference>
<evidence type="ECO:0000313" key="13">
    <source>
        <dbReference type="EMBL" id="KAF3197091.1"/>
    </source>
</evidence>
<keyword evidence="5 10" id="KW-0378">Hydrolase</keyword>
<reference evidence="16 17" key="1">
    <citation type="submission" date="2019-06" db="EMBL/GenBank/DDBJ databases">
        <authorList>
            <person name="Palmer J.M."/>
        </authorList>
    </citation>
    <scope>NUCLEOTIDE SEQUENCE [LARGE SCALE GENOMIC DNA]</scope>
    <source>
        <strain evidence="15 16">TWF106</strain>
        <strain evidence="14 18">TWF191</strain>
        <strain evidence="13">TWF679</strain>
        <strain evidence="12 17">TWF788</strain>
    </source>
</reference>
<comment type="caution">
    <text evidence="15">The sequence shown here is derived from an EMBL/GenBank/DDBJ whole genome shotgun (WGS) entry which is preliminary data.</text>
</comment>
<gene>
    <name evidence="15" type="ORF">TWF106_004702</name>
    <name evidence="14" type="ORF">TWF191_010647</name>
    <name evidence="13" type="ORF">TWF679_003579</name>
    <name evidence="12" type="ORF">TWF788_006889</name>
</gene>
<evidence type="ECO:0000256" key="1">
    <source>
        <dbReference type="ARBA" id="ARBA00000448"/>
    </source>
</evidence>
<dbReference type="SMART" id="SM00758">
    <property type="entry name" value="PA14"/>
    <property type="match status" value="1"/>
</dbReference>
<dbReference type="Proteomes" id="UP000483672">
    <property type="component" value="Unassembled WGS sequence"/>
</dbReference>
<evidence type="ECO:0000313" key="18">
    <source>
        <dbReference type="Proteomes" id="UP000483672"/>
    </source>
</evidence>
<dbReference type="InterPro" id="IPR026891">
    <property type="entry name" value="Fn3-like"/>
</dbReference>
<dbReference type="OrthoDB" id="47059at2759"/>
<dbReference type="InterPro" id="IPR011658">
    <property type="entry name" value="PA14_dom"/>
</dbReference>
<keyword evidence="9 10" id="KW-0624">Polysaccharide degradation</keyword>
<dbReference type="PROSITE" id="PS00775">
    <property type="entry name" value="GLYCOSYL_HYDROL_F3"/>
    <property type="match status" value="1"/>
</dbReference>
<evidence type="ECO:0000256" key="10">
    <source>
        <dbReference type="RuleBase" id="RU361161"/>
    </source>
</evidence>
<dbReference type="GO" id="GO:0030245">
    <property type="term" value="P:cellulose catabolic process"/>
    <property type="evidence" value="ECO:0007669"/>
    <property type="project" value="UniProtKB-UniPathway"/>
</dbReference>
<evidence type="ECO:0000313" key="16">
    <source>
        <dbReference type="Proteomes" id="UP000472727"/>
    </source>
</evidence>
<dbReference type="InterPro" id="IPR036962">
    <property type="entry name" value="Glyco_hydro_3_N_sf"/>
</dbReference>
<proteinExistence type="inferred from homology"/>
<evidence type="ECO:0000259" key="11">
    <source>
        <dbReference type="PROSITE" id="PS51820"/>
    </source>
</evidence>
<dbReference type="SUPFAM" id="SSF56988">
    <property type="entry name" value="Anthrax protective antigen"/>
    <property type="match status" value="1"/>
</dbReference>
<dbReference type="Gene3D" id="2.60.40.10">
    <property type="entry name" value="Immunoglobulins"/>
    <property type="match status" value="1"/>
</dbReference>
<dbReference type="PRINTS" id="PR00133">
    <property type="entry name" value="GLHYDRLASE3"/>
</dbReference>
<dbReference type="PROSITE" id="PS51820">
    <property type="entry name" value="PA14"/>
    <property type="match status" value="1"/>
</dbReference>
<dbReference type="FunFam" id="2.60.40.10:FF:000495">
    <property type="entry name" value="Periplasmic beta-glucosidase"/>
    <property type="match status" value="1"/>
</dbReference>
<dbReference type="SUPFAM" id="SSF52279">
    <property type="entry name" value="Beta-D-glucan exohydrolase, C-terminal domain"/>
    <property type="match status" value="1"/>
</dbReference>
<dbReference type="EC" id="3.2.1.21" evidence="4 10"/>
<feature type="domain" description="PA14" evidence="11">
    <location>
        <begin position="450"/>
        <end position="599"/>
    </location>
</feature>
<dbReference type="Proteomes" id="UP000472727">
    <property type="component" value="Unassembled WGS sequence"/>
</dbReference>
<evidence type="ECO:0000256" key="7">
    <source>
        <dbReference type="ARBA" id="ARBA00023277"/>
    </source>
</evidence>
<dbReference type="InterPro" id="IPR037524">
    <property type="entry name" value="PA14/GLEYA"/>
</dbReference>
<name>A0A6G1M6E1_ORBOL</name>
<dbReference type="InterPro" id="IPR017853">
    <property type="entry name" value="GH"/>
</dbReference>
<dbReference type="InterPro" id="IPR019800">
    <property type="entry name" value="Glyco_hydro_3_AS"/>
</dbReference>
<comment type="similarity">
    <text evidence="3 10">Belongs to the glycosyl hydrolase 3 family.</text>
</comment>
<dbReference type="AlphaFoldDB" id="A0A6G1M6E1"/>
<comment type="pathway">
    <text evidence="2 10">Glycan metabolism; cellulose degradation.</text>
</comment>
<evidence type="ECO:0000256" key="3">
    <source>
        <dbReference type="ARBA" id="ARBA00005336"/>
    </source>
</evidence>
<protein>
    <recommendedName>
        <fullName evidence="4 10">beta-glucosidase</fullName>
        <ecNumber evidence="4 10">3.2.1.21</ecNumber>
    </recommendedName>
</protein>
<dbReference type="Gene3D" id="3.40.50.1700">
    <property type="entry name" value="Glycoside hydrolase family 3 C-terminal domain"/>
    <property type="match status" value="1"/>
</dbReference>
<sequence length="895" mass="99202">MRIARYHWLSINLKLTTSLGPIRFAWGYSPFLSLVDSAAHLILDSKTWAEQVVKSLTLEEKISLLSGADVWRTTPIPRVGIPALKTTDGPVGVRGSTVTDGTTAALTPSAVSLAATFDTDIVEGIGHLLATEVEDKKADVLLAPTVCLHRSPLGGRNFESFSGDDPFLGGKLAAAYIRAIQSHGIATSIKHFVANDQETRRFILNQHIPERALREMHLVPFQIAIREANPWTLMTSYSKINGTYASNNKRLLQGILRDEWGYDGLVISDWFGTNSIVPSLEAGMDLEMPGPARKRGQKLLDAVRLGHLKERTIEKSAKRVLELIYKTGKHNYPHWIEEPEEAINRLEHQEFLRMAAADGIVLLKNTNNLLPLRLESGLQVAFIGPNSRASVAAGGGSANLNPHYRTTPYDSFVENANIFAPGAVTVKHAVGCLSNKWIPLVPENCVSPVNGEHGLLMELFGNTTLSGVAAASSHRKTSMLTCYDNIPKSFTPGKRYSYRATGIITPKTTGNHTFSLGSCGPSRMLVDGVEIISLWGRTKDSERSELFMAYASPEQRFDMRMEAGKPYTLVVEGISREMDPIPVEYFAELYREEVMDGARVGFMEEVQTDLLGDAVQLARESDVVVMVVGKNVEWESEAYDMKSMDLPGEQNKLISEVLKANPNTIIVNQSGSPIAMPWIDQASTVLQAWYQGQELGNAMFDVLTGLVNPNGKLPVTFPKRLEDTPTYHNFPGENDQVFYGEGIWLGYRHYDKAHIEPLFPFGFGLSYTTFEYSNVRVSSPIFSPHRDVTVSVDVTNTGYLYGKESVQFYVSQISKPGLPRPVRELKGFAKVALQPGETKTAQYKLDKHALGYFNEKLKKWVVDENAEFEVFAAANSRDLRGSAIFSIMNGMQWIK</sequence>
<dbReference type="PANTHER" id="PTHR42715:SF3">
    <property type="entry name" value="BETA-GLUCOSIDASE B-RELATED"/>
    <property type="match status" value="1"/>
</dbReference>
<evidence type="ECO:0000256" key="8">
    <source>
        <dbReference type="ARBA" id="ARBA00023295"/>
    </source>
</evidence>
<dbReference type="SMART" id="SM01217">
    <property type="entry name" value="Fn3_like"/>
    <property type="match status" value="1"/>
</dbReference>
<dbReference type="Gene3D" id="2.60.120.260">
    <property type="entry name" value="Galactose-binding domain-like"/>
    <property type="match status" value="1"/>
</dbReference>
<dbReference type="InterPro" id="IPR013783">
    <property type="entry name" value="Ig-like_fold"/>
</dbReference>
<keyword evidence="6" id="KW-0325">Glycoprotein</keyword>
<evidence type="ECO:0000313" key="17">
    <source>
        <dbReference type="Proteomes" id="UP000479691"/>
    </source>
</evidence>
<dbReference type="EMBL" id="WIWS01000021">
    <property type="protein sequence ID" value="KAF3224060.1"/>
    <property type="molecule type" value="Genomic_DNA"/>
</dbReference>
<evidence type="ECO:0000256" key="2">
    <source>
        <dbReference type="ARBA" id="ARBA00004987"/>
    </source>
</evidence>
<keyword evidence="7 10" id="KW-0119">Carbohydrate metabolism</keyword>
<evidence type="ECO:0000313" key="14">
    <source>
        <dbReference type="EMBL" id="KAF3211830.1"/>
    </source>
</evidence>
<dbReference type="InterPro" id="IPR002772">
    <property type="entry name" value="Glyco_hydro_3_C"/>
</dbReference>
<evidence type="ECO:0000256" key="4">
    <source>
        <dbReference type="ARBA" id="ARBA00012744"/>
    </source>
</evidence>
<dbReference type="Pfam" id="PF01915">
    <property type="entry name" value="Glyco_hydro_3_C"/>
    <property type="match status" value="1"/>
</dbReference>
<dbReference type="InterPro" id="IPR050288">
    <property type="entry name" value="Cellulose_deg_GH3"/>
</dbReference>
<dbReference type="Pfam" id="PF00933">
    <property type="entry name" value="Glyco_hydro_3"/>
    <property type="match status" value="1"/>
</dbReference>
<dbReference type="EMBL" id="JAABOE010000036">
    <property type="protein sequence ID" value="KAF3179887.1"/>
    <property type="molecule type" value="Genomic_DNA"/>
</dbReference>
<evidence type="ECO:0000313" key="12">
    <source>
        <dbReference type="EMBL" id="KAF3179887.1"/>
    </source>
</evidence>
<dbReference type="GO" id="GO:0008422">
    <property type="term" value="F:beta-glucosidase activity"/>
    <property type="evidence" value="ECO:0007669"/>
    <property type="project" value="UniProtKB-EC"/>
</dbReference>
<dbReference type="EMBL" id="WIWT01000178">
    <property type="protein sequence ID" value="KAF3197091.1"/>
    <property type="molecule type" value="Genomic_DNA"/>
</dbReference>
<keyword evidence="8 10" id="KW-0326">Glycosidase</keyword>
<dbReference type="EMBL" id="WIPF01000086">
    <property type="protein sequence ID" value="KAF3211830.1"/>
    <property type="molecule type" value="Genomic_DNA"/>
</dbReference>
<dbReference type="PANTHER" id="PTHR42715">
    <property type="entry name" value="BETA-GLUCOSIDASE"/>
    <property type="match status" value="1"/>
</dbReference>
<dbReference type="Pfam" id="PF07691">
    <property type="entry name" value="PA14"/>
    <property type="match status" value="1"/>
</dbReference>
<accession>A0A6G1M6E1</accession>
<dbReference type="Proteomes" id="UP000479691">
    <property type="component" value="Unassembled WGS sequence"/>
</dbReference>
<evidence type="ECO:0000256" key="9">
    <source>
        <dbReference type="ARBA" id="ARBA00023326"/>
    </source>
</evidence>
<dbReference type="SUPFAM" id="SSF51445">
    <property type="entry name" value="(Trans)glycosidases"/>
    <property type="match status" value="1"/>
</dbReference>
<comment type="catalytic activity">
    <reaction evidence="1 10">
        <text>Hydrolysis of terminal, non-reducing beta-D-glucosyl residues with release of beta-D-glucose.</text>
        <dbReference type="EC" id="3.2.1.21"/>
    </reaction>
</comment>
<dbReference type="InterPro" id="IPR001764">
    <property type="entry name" value="Glyco_hydro_3_N"/>
</dbReference>